<feature type="signal peptide" evidence="1">
    <location>
        <begin position="1"/>
        <end position="21"/>
    </location>
</feature>
<reference evidence="3" key="1">
    <citation type="submission" date="2018-08" db="EMBL/GenBank/DDBJ databases">
        <authorList>
            <person name="Liu Z.-W."/>
            <person name="Du Z.-J."/>
        </authorList>
    </citation>
    <scope>NUCLEOTIDE SEQUENCE [LARGE SCALE GENOMIC DNA]</scope>
    <source>
        <strain evidence="3">H4X</strain>
    </source>
</reference>
<dbReference type="EMBL" id="QRGR01000015">
    <property type="protein sequence ID" value="RDV14370.1"/>
    <property type="molecule type" value="Genomic_DNA"/>
</dbReference>
<keyword evidence="1" id="KW-0732">Signal</keyword>
<keyword evidence="3" id="KW-1185">Reference proteome</keyword>
<evidence type="ECO:0000313" key="3">
    <source>
        <dbReference type="Proteomes" id="UP000256708"/>
    </source>
</evidence>
<name>A0A3D8LAG1_9BACT</name>
<dbReference type="RefSeq" id="WP_115566327.1">
    <property type="nucleotide sequence ID" value="NZ_QRGR01000015.1"/>
</dbReference>
<dbReference type="Proteomes" id="UP000256708">
    <property type="component" value="Unassembled WGS sequence"/>
</dbReference>
<proteinExistence type="predicted"/>
<dbReference type="AlphaFoldDB" id="A0A3D8LAG1"/>
<protein>
    <submittedName>
        <fullName evidence="2">Uncharacterized protein</fullName>
    </submittedName>
</protein>
<evidence type="ECO:0000256" key="1">
    <source>
        <dbReference type="SAM" id="SignalP"/>
    </source>
</evidence>
<organism evidence="2 3">
    <name type="scientific">Pontibacter diazotrophicus</name>
    <dbReference type="NCBI Taxonomy" id="1400979"/>
    <lineage>
        <taxon>Bacteria</taxon>
        <taxon>Pseudomonadati</taxon>
        <taxon>Bacteroidota</taxon>
        <taxon>Cytophagia</taxon>
        <taxon>Cytophagales</taxon>
        <taxon>Hymenobacteraceae</taxon>
        <taxon>Pontibacter</taxon>
    </lineage>
</organism>
<accession>A0A3D8LAG1</accession>
<evidence type="ECO:0000313" key="2">
    <source>
        <dbReference type="EMBL" id="RDV14370.1"/>
    </source>
</evidence>
<feature type="chain" id="PRO_5017833531" evidence="1">
    <location>
        <begin position="22"/>
        <end position="84"/>
    </location>
</feature>
<sequence length="84" mass="8772">MMKTLLLALILTSNIAFSAMAQQAAVPKEDVASIEAITAAGLKIISGPKGQQRDMEAFKALFLPGAQMGGVFYKATAALCASLR</sequence>
<gene>
    <name evidence="2" type="ORF">DXT99_14695</name>
</gene>
<comment type="caution">
    <text evidence="2">The sequence shown here is derived from an EMBL/GenBank/DDBJ whole genome shotgun (WGS) entry which is preliminary data.</text>
</comment>
<dbReference type="OrthoDB" id="5379939at2"/>